<dbReference type="PANTHER" id="PTHR32114:SF2">
    <property type="entry name" value="ABC TRANSPORTER ABCH.3"/>
    <property type="match status" value="1"/>
</dbReference>
<organism evidence="5 6">
    <name type="scientific">Desulfoscipio geothermicus DSM 3669</name>
    <dbReference type="NCBI Taxonomy" id="1121426"/>
    <lineage>
        <taxon>Bacteria</taxon>
        <taxon>Bacillati</taxon>
        <taxon>Bacillota</taxon>
        <taxon>Clostridia</taxon>
        <taxon>Eubacteriales</taxon>
        <taxon>Desulfallaceae</taxon>
        <taxon>Desulfoscipio</taxon>
    </lineage>
</organism>
<feature type="coiled-coil region" evidence="4">
    <location>
        <begin position="479"/>
        <end position="533"/>
    </location>
</feature>
<dbReference type="EMBL" id="FOYM01000035">
    <property type="protein sequence ID" value="SFR15383.1"/>
    <property type="molecule type" value="Genomic_DNA"/>
</dbReference>
<comment type="similarity">
    <text evidence="1">Belongs to the SMC family. SbcC subfamily.</text>
</comment>
<dbReference type="OrthoDB" id="1698838at2"/>
<evidence type="ECO:0000256" key="1">
    <source>
        <dbReference type="ARBA" id="ARBA00006930"/>
    </source>
</evidence>
<keyword evidence="4" id="KW-0175">Coiled coil</keyword>
<protein>
    <recommendedName>
        <fullName evidence="3">Nuclease SbcCD subunit C</fullName>
    </recommendedName>
</protein>
<dbReference type="RefSeq" id="WP_092486965.1">
    <property type="nucleotide sequence ID" value="NZ_FOYM01000035.1"/>
</dbReference>
<dbReference type="Gene3D" id="1.10.287.1490">
    <property type="match status" value="2"/>
</dbReference>
<sequence length="662" mass="76010">MKILKLSLKNFKGIRSFTLDTRGGNIDIYGDNATGKTTLFDAFIWLLFDKDSQNRKDFDIKTLDQNGQPFHGLEHEVEGVFDIGGRTIALRKVYAEKWTKKRGSAEKTFTGHTTDYYIDGVPVKKNEYTARIADIADEEAFKLLTNPLYFNTQLHWQDRRKILLQVCGDISDEEVIASDKSLSRLPDILQGRKLEDHRKVIAARRAEINKELDRIPVRIDEVQQYLPNITDIDPEKTAQKISTLKEAVKEKELQIARIESGGEIAEKTKALREVESQLLEIKNKHRSKYESWVQEQQKQLNEARERFYNLQGDIKSLERSLASNQEAAQRYQKQMDELRQEWHRVNAQEFTFEQDDTCPTCGQPLPAEKLAEAREKALARFNREKAERLESISAQGKELKAKAGELVAENAEIEKKLKDARAKLVDAEAAVNSLQKEVESLRQAMDGYADDPAYVQALNQKQELEAAIAALKGGRREEIQRVREEIAYLEQQIRQAESALADIERFNMGQKRIEELKEQERRLAAEFEKLEGELYLTEQFIRTKVNLLEEKINSRFKFARFKLFDVQVNGGVVECCETIYNGVPYSSGLNNAARINVGLDIINTLSEYYGFTAPIFVDNREAVTKLIETRAQVISLIVSEADKKLRVEYPETESKLDMREAV</sequence>
<evidence type="ECO:0000313" key="6">
    <source>
        <dbReference type="Proteomes" id="UP000199584"/>
    </source>
</evidence>
<dbReference type="AlphaFoldDB" id="A0A1I6ECA6"/>
<dbReference type="Proteomes" id="UP000199584">
    <property type="component" value="Unassembled WGS sequence"/>
</dbReference>
<dbReference type="SUPFAM" id="SSF52540">
    <property type="entry name" value="P-loop containing nucleoside triphosphate hydrolases"/>
    <property type="match status" value="1"/>
</dbReference>
<dbReference type="PANTHER" id="PTHR32114">
    <property type="entry name" value="ABC TRANSPORTER ABCH.3"/>
    <property type="match status" value="1"/>
</dbReference>
<gene>
    <name evidence="5" type="ORF">SAMN05660706_13540</name>
</gene>
<dbReference type="GO" id="GO:0006302">
    <property type="term" value="P:double-strand break repair"/>
    <property type="evidence" value="ECO:0007669"/>
    <property type="project" value="InterPro"/>
</dbReference>
<dbReference type="STRING" id="39060.SAMN05660706_13540"/>
<dbReference type="Gene3D" id="3.40.50.300">
    <property type="entry name" value="P-loop containing nucleotide triphosphate hydrolases"/>
    <property type="match status" value="1"/>
</dbReference>
<evidence type="ECO:0000313" key="5">
    <source>
        <dbReference type="EMBL" id="SFR15383.1"/>
    </source>
</evidence>
<accession>A0A1I6ECA6</accession>
<evidence type="ECO:0000256" key="2">
    <source>
        <dbReference type="ARBA" id="ARBA00011322"/>
    </source>
</evidence>
<feature type="coiled-coil region" evidence="4">
    <location>
        <begin position="264"/>
        <end position="451"/>
    </location>
</feature>
<comment type="subunit">
    <text evidence="2">Heterodimer of SbcC and SbcD.</text>
</comment>
<dbReference type="InterPro" id="IPR027417">
    <property type="entry name" value="P-loop_NTPase"/>
</dbReference>
<reference evidence="6" key="1">
    <citation type="submission" date="2016-10" db="EMBL/GenBank/DDBJ databases">
        <authorList>
            <person name="Varghese N."/>
            <person name="Submissions S."/>
        </authorList>
    </citation>
    <scope>NUCLEOTIDE SEQUENCE [LARGE SCALE GENOMIC DNA]</scope>
    <source>
        <strain evidence="6">DSM 3669</strain>
    </source>
</reference>
<dbReference type="GO" id="GO:0016887">
    <property type="term" value="F:ATP hydrolysis activity"/>
    <property type="evidence" value="ECO:0007669"/>
    <property type="project" value="InterPro"/>
</dbReference>
<evidence type="ECO:0000256" key="3">
    <source>
        <dbReference type="ARBA" id="ARBA00013368"/>
    </source>
</evidence>
<proteinExistence type="inferred from homology"/>
<name>A0A1I6ECA6_9FIRM</name>
<keyword evidence="6" id="KW-1185">Reference proteome</keyword>
<dbReference type="SUPFAM" id="SSF75712">
    <property type="entry name" value="Rad50 coiled-coil Zn hook"/>
    <property type="match status" value="1"/>
</dbReference>
<evidence type="ECO:0000256" key="4">
    <source>
        <dbReference type="SAM" id="Coils"/>
    </source>
</evidence>